<accession>A0A4S8LWU7</accession>
<gene>
    <name evidence="2" type="ORF">K435DRAFT_669111</name>
</gene>
<evidence type="ECO:0000259" key="1">
    <source>
        <dbReference type="Pfam" id="PF13358"/>
    </source>
</evidence>
<proteinExistence type="predicted"/>
<dbReference type="AlphaFoldDB" id="A0A4S8LWU7"/>
<name>A0A4S8LWU7_DENBC</name>
<dbReference type="Pfam" id="PF13358">
    <property type="entry name" value="DDE_3"/>
    <property type="match status" value="1"/>
</dbReference>
<dbReference type="InterPro" id="IPR038717">
    <property type="entry name" value="Tc1-like_DDE_dom"/>
</dbReference>
<feature type="domain" description="Tc1-like transposase DDE" evidence="1">
    <location>
        <begin position="104"/>
        <end position="175"/>
    </location>
</feature>
<evidence type="ECO:0000313" key="2">
    <source>
        <dbReference type="EMBL" id="THU94097.1"/>
    </source>
</evidence>
<dbReference type="EMBL" id="ML179232">
    <property type="protein sequence ID" value="THU94097.1"/>
    <property type="molecule type" value="Genomic_DNA"/>
</dbReference>
<reference evidence="2 3" key="1">
    <citation type="journal article" date="2019" name="Nat. Ecol. Evol.">
        <title>Megaphylogeny resolves global patterns of mushroom evolution.</title>
        <authorList>
            <person name="Varga T."/>
            <person name="Krizsan K."/>
            <person name="Foldi C."/>
            <person name="Dima B."/>
            <person name="Sanchez-Garcia M."/>
            <person name="Sanchez-Ramirez S."/>
            <person name="Szollosi G.J."/>
            <person name="Szarkandi J.G."/>
            <person name="Papp V."/>
            <person name="Albert L."/>
            <person name="Andreopoulos W."/>
            <person name="Angelini C."/>
            <person name="Antonin V."/>
            <person name="Barry K.W."/>
            <person name="Bougher N.L."/>
            <person name="Buchanan P."/>
            <person name="Buyck B."/>
            <person name="Bense V."/>
            <person name="Catcheside P."/>
            <person name="Chovatia M."/>
            <person name="Cooper J."/>
            <person name="Damon W."/>
            <person name="Desjardin D."/>
            <person name="Finy P."/>
            <person name="Geml J."/>
            <person name="Haridas S."/>
            <person name="Hughes K."/>
            <person name="Justo A."/>
            <person name="Karasinski D."/>
            <person name="Kautmanova I."/>
            <person name="Kiss B."/>
            <person name="Kocsube S."/>
            <person name="Kotiranta H."/>
            <person name="LaButti K.M."/>
            <person name="Lechner B.E."/>
            <person name="Liimatainen K."/>
            <person name="Lipzen A."/>
            <person name="Lukacs Z."/>
            <person name="Mihaltcheva S."/>
            <person name="Morgado L.N."/>
            <person name="Niskanen T."/>
            <person name="Noordeloos M.E."/>
            <person name="Ohm R.A."/>
            <person name="Ortiz-Santana B."/>
            <person name="Ovrebo C."/>
            <person name="Racz N."/>
            <person name="Riley R."/>
            <person name="Savchenko A."/>
            <person name="Shiryaev A."/>
            <person name="Soop K."/>
            <person name="Spirin V."/>
            <person name="Szebenyi C."/>
            <person name="Tomsovsky M."/>
            <person name="Tulloss R.E."/>
            <person name="Uehling J."/>
            <person name="Grigoriev I.V."/>
            <person name="Vagvolgyi C."/>
            <person name="Papp T."/>
            <person name="Martin F.M."/>
            <person name="Miettinen O."/>
            <person name="Hibbett D.S."/>
            <person name="Nagy L.G."/>
        </authorList>
    </citation>
    <scope>NUCLEOTIDE SEQUENCE [LARGE SCALE GENOMIC DNA]</scope>
    <source>
        <strain evidence="2 3">CBS 962.96</strain>
    </source>
</reference>
<organism evidence="2 3">
    <name type="scientific">Dendrothele bispora (strain CBS 962.96)</name>
    <dbReference type="NCBI Taxonomy" id="1314807"/>
    <lineage>
        <taxon>Eukaryota</taxon>
        <taxon>Fungi</taxon>
        <taxon>Dikarya</taxon>
        <taxon>Basidiomycota</taxon>
        <taxon>Agaricomycotina</taxon>
        <taxon>Agaricomycetes</taxon>
        <taxon>Agaricomycetidae</taxon>
        <taxon>Agaricales</taxon>
        <taxon>Agaricales incertae sedis</taxon>
        <taxon>Dendrothele</taxon>
    </lineage>
</organism>
<keyword evidence="3" id="KW-1185">Reference proteome</keyword>
<protein>
    <recommendedName>
        <fullName evidence="1">Tc1-like transposase DDE domain-containing protein</fullName>
    </recommendedName>
</protein>
<evidence type="ECO:0000313" key="3">
    <source>
        <dbReference type="Proteomes" id="UP000297245"/>
    </source>
</evidence>
<dbReference type="Gene3D" id="3.30.420.10">
    <property type="entry name" value="Ribonuclease H-like superfamily/Ribonuclease H"/>
    <property type="match status" value="1"/>
</dbReference>
<dbReference type="OrthoDB" id="2266637at2759"/>
<dbReference type="Proteomes" id="UP000297245">
    <property type="component" value="Unassembled WGS sequence"/>
</dbReference>
<sequence>IRGCPRLIGMLALQACKDTYASNSDTYLNELQWYLAIKHDIPISILALQATLAKAGLSRKVLHKIASERDQQLRTNYIQGITDPRIFSGTACEFPAELVGAFVRGKRYSLVAAMSVKGYIATRVVEGSYDTAEFVDFIIEDVVPQMNAYPEEQSVLVLDNCRIHHCETLRDVLNAEGV</sequence>
<dbReference type="GO" id="GO:0003676">
    <property type="term" value="F:nucleic acid binding"/>
    <property type="evidence" value="ECO:0007669"/>
    <property type="project" value="InterPro"/>
</dbReference>
<feature type="non-terminal residue" evidence="2">
    <location>
        <position position="1"/>
    </location>
</feature>
<dbReference type="InterPro" id="IPR036397">
    <property type="entry name" value="RNaseH_sf"/>
</dbReference>